<feature type="compositionally biased region" description="Polar residues" evidence="1">
    <location>
        <begin position="37"/>
        <end position="48"/>
    </location>
</feature>
<accession>A0AAE1PUR8</accession>
<organism evidence="2 3">
    <name type="scientific">Petrolisthes manimaculis</name>
    <dbReference type="NCBI Taxonomy" id="1843537"/>
    <lineage>
        <taxon>Eukaryota</taxon>
        <taxon>Metazoa</taxon>
        <taxon>Ecdysozoa</taxon>
        <taxon>Arthropoda</taxon>
        <taxon>Crustacea</taxon>
        <taxon>Multicrustacea</taxon>
        <taxon>Malacostraca</taxon>
        <taxon>Eumalacostraca</taxon>
        <taxon>Eucarida</taxon>
        <taxon>Decapoda</taxon>
        <taxon>Pleocyemata</taxon>
        <taxon>Anomura</taxon>
        <taxon>Galatheoidea</taxon>
        <taxon>Porcellanidae</taxon>
        <taxon>Petrolisthes</taxon>
    </lineage>
</organism>
<protein>
    <submittedName>
        <fullName evidence="2">Uncharacterized protein</fullName>
    </submittedName>
</protein>
<sequence>MSRESPCNRRHRQSHIPSSSCYMHAYDRQEARHVQGKVTTTQAQSGTYMEQGGGGGGKDGNMGRRDGEEGWIDGRWVWIDGKKGGKDGEEGWG</sequence>
<proteinExistence type="predicted"/>
<name>A0AAE1PUR8_9EUCA</name>
<gene>
    <name evidence="2" type="ORF">Pmani_015311</name>
</gene>
<feature type="region of interest" description="Disordered" evidence="1">
    <location>
        <begin position="1"/>
        <end position="20"/>
    </location>
</feature>
<dbReference type="AlphaFoldDB" id="A0AAE1PUR8"/>
<dbReference type="Proteomes" id="UP001292094">
    <property type="component" value="Unassembled WGS sequence"/>
</dbReference>
<keyword evidence="3" id="KW-1185">Reference proteome</keyword>
<dbReference type="EMBL" id="JAWZYT010001326">
    <property type="protein sequence ID" value="KAK4313357.1"/>
    <property type="molecule type" value="Genomic_DNA"/>
</dbReference>
<evidence type="ECO:0000256" key="1">
    <source>
        <dbReference type="SAM" id="MobiDB-lite"/>
    </source>
</evidence>
<comment type="caution">
    <text evidence="2">The sequence shown here is derived from an EMBL/GenBank/DDBJ whole genome shotgun (WGS) entry which is preliminary data.</text>
</comment>
<feature type="region of interest" description="Disordered" evidence="1">
    <location>
        <begin position="32"/>
        <end position="93"/>
    </location>
</feature>
<evidence type="ECO:0000313" key="3">
    <source>
        <dbReference type="Proteomes" id="UP001292094"/>
    </source>
</evidence>
<feature type="compositionally biased region" description="Gly residues" evidence="1">
    <location>
        <begin position="51"/>
        <end position="60"/>
    </location>
</feature>
<reference evidence="2" key="1">
    <citation type="submission" date="2023-11" db="EMBL/GenBank/DDBJ databases">
        <title>Genome assemblies of two species of porcelain crab, Petrolisthes cinctipes and Petrolisthes manimaculis (Anomura: Porcellanidae).</title>
        <authorList>
            <person name="Angst P."/>
        </authorList>
    </citation>
    <scope>NUCLEOTIDE SEQUENCE</scope>
    <source>
        <strain evidence="2">PB745_02</strain>
        <tissue evidence="2">Gill</tissue>
    </source>
</reference>
<evidence type="ECO:0000313" key="2">
    <source>
        <dbReference type="EMBL" id="KAK4313357.1"/>
    </source>
</evidence>
<feature type="compositionally biased region" description="Basic and acidic residues" evidence="1">
    <location>
        <begin position="80"/>
        <end position="93"/>
    </location>
</feature>